<protein>
    <submittedName>
        <fullName evidence="1">Uncharacterized protein</fullName>
    </submittedName>
</protein>
<evidence type="ECO:0000313" key="1">
    <source>
        <dbReference type="EMBL" id="GAS80112.1"/>
    </source>
</evidence>
<evidence type="ECO:0000313" key="2">
    <source>
        <dbReference type="Proteomes" id="UP000069697"/>
    </source>
</evidence>
<organism evidence="1 2">
    <name type="scientific">Paenibacillus amylolyticus</name>
    <dbReference type="NCBI Taxonomy" id="1451"/>
    <lineage>
        <taxon>Bacteria</taxon>
        <taxon>Bacillati</taxon>
        <taxon>Bacillota</taxon>
        <taxon>Bacilli</taxon>
        <taxon>Bacillales</taxon>
        <taxon>Paenibacillaceae</taxon>
        <taxon>Paenibacillus</taxon>
    </lineage>
</organism>
<gene>
    <name evidence="1" type="ORF">PAHA3_0176</name>
</gene>
<dbReference type="EMBL" id="BCNV01000001">
    <property type="protein sequence ID" value="GAS80112.1"/>
    <property type="molecule type" value="Genomic_DNA"/>
</dbReference>
<dbReference type="OrthoDB" id="2641051at2"/>
<accession>A0A100VHW1</accession>
<dbReference type="AlphaFoldDB" id="A0A100VHW1"/>
<comment type="caution">
    <text evidence="1">The sequence shown here is derived from an EMBL/GenBank/DDBJ whole genome shotgun (WGS) entry which is preliminary data.</text>
</comment>
<reference evidence="2" key="2">
    <citation type="submission" date="2016-01" db="EMBL/GenBank/DDBJ databases">
        <title>Draft Genome Sequence of Paenibacillus amylolyticus Heshi-A3 that Was Isolated from Fermented Rice Bran with Aging Salted Mackerel, Which Was Named Heshiko as Traditional Fermented Seafood in Japan.</title>
        <authorList>
            <person name="Akuzawa S."/>
            <person name="Nakagawa J."/>
            <person name="Kanekatsu T."/>
            <person name="Kubota E."/>
            <person name="Ohtake R."/>
            <person name="Suzuki T."/>
            <person name="Kanesaki Y."/>
        </authorList>
    </citation>
    <scope>NUCLEOTIDE SEQUENCE [LARGE SCALE GENOMIC DNA]</scope>
    <source>
        <strain evidence="2">Heshi-A3</strain>
    </source>
</reference>
<name>A0A100VHW1_PAEAM</name>
<proteinExistence type="predicted"/>
<dbReference type="RefSeq" id="WP_139331896.1">
    <property type="nucleotide sequence ID" value="NZ_BCNV01000001.1"/>
</dbReference>
<dbReference type="Proteomes" id="UP000069697">
    <property type="component" value="Unassembled WGS sequence"/>
</dbReference>
<sequence length="83" mass="9345">MIETGRFYCVSCGMIVSVARSSVEMKEEGYGGNHVFRTGFYRSEMPLGCCEACVVEVKRQGKSQFAGQYTKDYDTLCAYEKRA</sequence>
<reference evidence="1 2" key="1">
    <citation type="journal article" date="2016" name="Genome Announc.">
        <title>Draft Genome Sequence of Paenibacillus amylolyticus Heshi-A3, Isolated from Fermented Rice Bran in a Japanese Fermented Seafood Dish.</title>
        <authorList>
            <person name="Akuzawa S."/>
            <person name="Nagaoka J."/>
            <person name="Kanekatsu M."/>
            <person name="Kubota E."/>
            <person name="Ohtake R."/>
            <person name="Suzuki T."/>
            <person name="Kanesaki Y."/>
        </authorList>
    </citation>
    <scope>NUCLEOTIDE SEQUENCE [LARGE SCALE GENOMIC DNA]</scope>
    <source>
        <strain evidence="1 2">Heshi-A3</strain>
    </source>
</reference>